<protein>
    <recommendedName>
        <fullName evidence="4">CCHC-type domain-containing protein</fullName>
    </recommendedName>
</protein>
<dbReference type="EMBL" id="CAWYQH010000119">
    <property type="protein sequence ID" value="CAK8690437.1"/>
    <property type="molecule type" value="Genomic_DNA"/>
</dbReference>
<name>A0ABP0GFD3_CLALP</name>
<proteinExistence type="predicted"/>
<evidence type="ECO:0008006" key="4">
    <source>
        <dbReference type="Google" id="ProtNLM"/>
    </source>
</evidence>
<sequence>MFNHYFVLNGFMASSNITNGPPSARQRSFGQRKNTVSSLLPISGRGATIAIARIARCSCRTDNYVLSGLYLGNMRCAASYDGQIQTCSPCTEQGHKYRKCPYRSKSHEGTTNSAEKIPAAGASRTRAKEKRAKNVDRNPPAAVGLPQDSLKHDPNEQ</sequence>
<accession>A0ABP0GFD3</accession>
<comment type="caution">
    <text evidence="2">The sequence shown here is derived from an EMBL/GenBank/DDBJ whole genome shotgun (WGS) entry which is preliminary data.</text>
</comment>
<gene>
    <name evidence="2" type="ORF">CVLEPA_LOCUS23059</name>
</gene>
<reference evidence="2 3" key="1">
    <citation type="submission" date="2024-02" db="EMBL/GenBank/DDBJ databases">
        <authorList>
            <person name="Daric V."/>
            <person name="Darras S."/>
        </authorList>
    </citation>
    <scope>NUCLEOTIDE SEQUENCE [LARGE SCALE GENOMIC DNA]</scope>
</reference>
<evidence type="ECO:0000313" key="3">
    <source>
        <dbReference type="Proteomes" id="UP001642483"/>
    </source>
</evidence>
<organism evidence="2 3">
    <name type="scientific">Clavelina lepadiformis</name>
    <name type="common">Light-bulb sea squirt</name>
    <name type="synonym">Ascidia lepadiformis</name>
    <dbReference type="NCBI Taxonomy" id="159417"/>
    <lineage>
        <taxon>Eukaryota</taxon>
        <taxon>Metazoa</taxon>
        <taxon>Chordata</taxon>
        <taxon>Tunicata</taxon>
        <taxon>Ascidiacea</taxon>
        <taxon>Aplousobranchia</taxon>
        <taxon>Clavelinidae</taxon>
        <taxon>Clavelina</taxon>
    </lineage>
</organism>
<evidence type="ECO:0000256" key="1">
    <source>
        <dbReference type="SAM" id="MobiDB-lite"/>
    </source>
</evidence>
<evidence type="ECO:0000313" key="2">
    <source>
        <dbReference type="EMBL" id="CAK8690437.1"/>
    </source>
</evidence>
<keyword evidence="3" id="KW-1185">Reference proteome</keyword>
<feature type="region of interest" description="Disordered" evidence="1">
    <location>
        <begin position="101"/>
        <end position="157"/>
    </location>
</feature>
<dbReference type="Proteomes" id="UP001642483">
    <property type="component" value="Unassembled WGS sequence"/>
</dbReference>